<sequence length="125" mass="14210">MSVTQFIPAQPNEFAYFDIQTSEACDVVLERHPLIGFLTKAYETGQGEVVIEAWPVSTVGENVTPNFIQRHDGTFTDTQGERTCYSIVDMMYERGFEPDNSIALPPENPKELSELVWRPLRNPNE</sequence>
<gene>
    <name evidence="1" type="ORF">CJF24_03715</name>
</gene>
<proteinExistence type="predicted"/>
<comment type="caution">
    <text evidence="1">The sequence shown here is derived from an EMBL/GenBank/DDBJ whole genome shotgun (WGS) entry which is preliminary data.</text>
</comment>
<dbReference type="RefSeq" id="WP_134320731.1">
    <property type="nucleotide sequence ID" value="NZ_NPKC01000042.1"/>
</dbReference>
<protein>
    <submittedName>
        <fullName evidence="1">Uncharacterized protein</fullName>
    </submittedName>
</protein>
<evidence type="ECO:0000313" key="1">
    <source>
        <dbReference type="EMBL" id="TYD47452.1"/>
    </source>
</evidence>
<name>A0ABY3MQ73_AERVE</name>
<accession>A0ABY3MQ73</accession>
<organism evidence="1 2">
    <name type="scientific">Aeromonas veronii</name>
    <dbReference type="NCBI Taxonomy" id="654"/>
    <lineage>
        <taxon>Bacteria</taxon>
        <taxon>Pseudomonadati</taxon>
        <taxon>Pseudomonadota</taxon>
        <taxon>Gammaproteobacteria</taxon>
        <taxon>Aeromonadales</taxon>
        <taxon>Aeromonadaceae</taxon>
        <taxon>Aeromonas</taxon>
    </lineage>
</organism>
<reference evidence="1 2" key="1">
    <citation type="submission" date="2017-08" db="EMBL/GenBank/DDBJ databases">
        <title>Aeromonas veronii bv sobria strain NS22 whole genome sequencing.</title>
        <authorList>
            <person name="Katharios P."/>
            <person name="Ha V.Q."/>
            <person name="Smyrli M."/>
        </authorList>
    </citation>
    <scope>NUCLEOTIDE SEQUENCE [LARGE SCALE GENOMIC DNA]</scope>
    <source>
        <strain evidence="1 2">NS22</strain>
    </source>
</reference>
<keyword evidence="2" id="KW-1185">Reference proteome</keyword>
<evidence type="ECO:0000313" key="2">
    <source>
        <dbReference type="Proteomes" id="UP000323129"/>
    </source>
</evidence>
<dbReference type="Proteomes" id="UP000323129">
    <property type="component" value="Unassembled WGS sequence"/>
</dbReference>
<dbReference type="EMBL" id="NQMC01000007">
    <property type="protein sequence ID" value="TYD47452.1"/>
    <property type="molecule type" value="Genomic_DNA"/>
</dbReference>